<feature type="region of interest" description="Disordered" evidence="1">
    <location>
        <begin position="126"/>
        <end position="157"/>
    </location>
</feature>
<organism evidence="2 3">
    <name type="scientific">Prorocentrum cordatum</name>
    <dbReference type="NCBI Taxonomy" id="2364126"/>
    <lineage>
        <taxon>Eukaryota</taxon>
        <taxon>Sar</taxon>
        <taxon>Alveolata</taxon>
        <taxon>Dinophyceae</taxon>
        <taxon>Prorocentrales</taxon>
        <taxon>Prorocentraceae</taxon>
        <taxon>Prorocentrum</taxon>
    </lineage>
</organism>
<sequence length="492" mass="51138">VEGVLLDRGGSPVGTAWFAVRGSWPPDVVGMFVECQFLATSVPLHEPMLQGLFGMGQAVLHLCGGRPAVICRQEMWPGRQVLQGDTFRVVPPSAFGAGLPGAVTGAAAPKAAAGVGALAALPGGAGAAAGGTAGPNDGDGADSSGDLDPKKLKDKQEKLHHRLAQKRNIGSLLASRAEQHLDGRCIQSVSRSAPGALLASGLEQIKQLLAQRGGADTEENLNSMAAMVVQYITSAWHGRHPPRTMGVRKNNEMIMVGECLDALLAGRRPELGDMLMQRLKAIEQAHMDGHWAVAQHLEVGADVNASLARASEVRDAVSAFEGEARLAQHLAAAGKKTGKPSDGVPSPRASPTAMAKGLQSSQAAKWRRRRAGTAAKRLAARRQEHEASAWSVAAQVAKQLGGQPPRAGDEKGDGPSARRPALASPGAGAGRAAPGARSFLDRVKQGKGKNKGKVEAAGFPGEASEDADESWESAVTEAGEEGSRRGIMRQRA</sequence>
<name>A0ABN9WEJ7_9DINO</name>
<protein>
    <submittedName>
        <fullName evidence="2">Uncharacterized protein</fullName>
    </submittedName>
</protein>
<evidence type="ECO:0000256" key="1">
    <source>
        <dbReference type="SAM" id="MobiDB-lite"/>
    </source>
</evidence>
<feature type="compositionally biased region" description="Low complexity" evidence="1">
    <location>
        <begin position="414"/>
        <end position="438"/>
    </location>
</feature>
<feature type="non-terminal residue" evidence="2">
    <location>
        <position position="1"/>
    </location>
</feature>
<feature type="region of interest" description="Disordered" evidence="1">
    <location>
        <begin position="331"/>
        <end position="492"/>
    </location>
</feature>
<reference evidence="2" key="1">
    <citation type="submission" date="2023-10" db="EMBL/GenBank/DDBJ databases">
        <authorList>
            <person name="Chen Y."/>
            <person name="Shah S."/>
            <person name="Dougan E. K."/>
            <person name="Thang M."/>
            <person name="Chan C."/>
        </authorList>
    </citation>
    <scope>NUCLEOTIDE SEQUENCE [LARGE SCALE GENOMIC DNA]</scope>
</reference>
<comment type="caution">
    <text evidence="2">The sequence shown here is derived from an EMBL/GenBank/DDBJ whole genome shotgun (WGS) entry which is preliminary data.</text>
</comment>
<evidence type="ECO:0000313" key="2">
    <source>
        <dbReference type="EMBL" id="CAK0884800.1"/>
    </source>
</evidence>
<accession>A0ABN9WEJ7</accession>
<evidence type="ECO:0000313" key="3">
    <source>
        <dbReference type="Proteomes" id="UP001189429"/>
    </source>
</evidence>
<dbReference type="Proteomes" id="UP001189429">
    <property type="component" value="Unassembled WGS sequence"/>
</dbReference>
<proteinExistence type="predicted"/>
<feature type="compositionally biased region" description="Low complexity" evidence="1">
    <location>
        <begin position="134"/>
        <end position="146"/>
    </location>
</feature>
<keyword evidence="3" id="KW-1185">Reference proteome</keyword>
<dbReference type="EMBL" id="CAUYUJ010018589">
    <property type="protein sequence ID" value="CAK0884800.1"/>
    <property type="molecule type" value="Genomic_DNA"/>
</dbReference>
<gene>
    <name evidence="2" type="ORF">PCOR1329_LOCUS66594</name>
</gene>
<feature type="compositionally biased region" description="Basic and acidic residues" evidence="1">
    <location>
        <begin position="147"/>
        <end position="157"/>
    </location>
</feature>